<dbReference type="CDD" id="cd00156">
    <property type="entry name" value="REC"/>
    <property type="match status" value="1"/>
</dbReference>
<protein>
    <submittedName>
        <fullName evidence="9">Regulatory protein AtoC</fullName>
    </submittedName>
</protein>
<dbReference type="SUPFAM" id="SSF46689">
    <property type="entry name" value="Homeodomain-like"/>
    <property type="match status" value="1"/>
</dbReference>
<dbReference type="GO" id="GO:0005524">
    <property type="term" value="F:ATP binding"/>
    <property type="evidence" value="ECO:0007669"/>
    <property type="project" value="UniProtKB-KW"/>
</dbReference>
<dbReference type="SUPFAM" id="SSF52540">
    <property type="entry name" value="P-loop containing nucleoside triphosphate hydrolases"/>
    <property type="match status" value="1"/>
</dbReference>
<dbReference type="Gene3D" id="1.10.10.60">
    <property type="entry name" value="Homeodomain-like"/>
    <property type="match status" value="1"/>
</dbReference>
<dbReference type="InterPro" id="IPR003593">
    <property type="entry name" value="AAA+_ATPase"/>
</dbReference>
<dbReference type="InterPro" id="IPR025944">
    <property type="entry name" value="Sigma_54_int_dom_CS"/>
</dbReference>
<dbReference type="AlphaFoldDB" id="A0A9W4X3I0"/>
<keyword evidence="6" id="KW-0597">Phosphoprotein</keyword>
<dbReference type="GO" id="GO:0006355">
    <property type="term" value="P:regulation of DNA-templated transcription"/>
    <property type="evidence" value="ECO:0007669"/>
    <property type="project" value="InterPro"/>
</dbReference>
<dbReference type="PANTHER" id="PTHR32071:SF121">
    <property type="entry name" value="SIGMA L-DEPENDENT TRANSCRIPTIONAL REGULATOR YQIR-RELATED"/>
    <property type="match status" value="1"/>
</dbReference>
<keyword evidence="5" id="KW-0804">Transcription</keyword>
<dbReference type="PROSITE" id="PS50045">
    <property type="entry name" value="SIGMA54_INTERACT_4"/>
    <property type="match status" value="1"/>
</dbReference>
<dbReference type="GO" id="GO:0043565">
    <property type="term" value="F:sequence-specific DNA binding"/>
    <property type="evidence" value="ECO:0007669"/>
    <property type="project" value="InterPro"/>
</dbReference>
<dbReference type="InterPro" id="IPR011006">
    <property type="entry name" value="CheY-like_superfamily"/>
</dbReference>
<dbReference type="InterPro" id="IPR027417">
    <property type="entry name" value="P-loop_NTPase"/>
</dbReference>
<dbReference type="GO" id="GO:0000160">
    <property type="term" value="P:phosphorelay signal transduction system"/>
    <property type="evidence" value="ECO:0007669"/>
    <property type="project" value="InterPro"/>
</dbReference>
<evidence type="ECO:0000256" key="4">
    <source>
        <dbReference type="ARBA" id="ARBA00023125"/>
    </source>
</evidence>
<evidence type="ECO:0000259" key="8">
    <source>
        <dbReference type="PROSITE" id="PS50110"/>
    </source>
</evidence>
<proteinExistence type="predicted"/>
<feature type="domain" description="Response regulatory" evidence="8">
    <location>
        <begin position="4"/>
        <end position="118"/>
    </location>
</feature>
<reference evidence="9" key="1">
    <citation type="submission" date="2022-09" db="EMBL/GenBank/DDBJ databases">
        <authorList>
            <person name="Duchaud E."/>
        </authorList>
    </citation>
    <scope>NUCLEOTIDE SEQUENCE</scope>
    <source>
        <strain evidence="9">TRV642</strain>
    </source>
</reference>
<dbReference type="Pfam" id="PF00158">
    <property type="entry name" value="Sigma54_activat"/>
    <property type="match status" value="1"/>
</dbReference>
<evidence type="ECO:0000256" key="3">
    <source>
        <dbReference type="ARBA" id="ARBA00023015"/>
    </source>
</evidence>
<dbReference type="PROSITE" id="PS00676">
    <property type="entry name" value="SIGMA54_INTERACT_2"/>
    <property type="match status" value="1"/>
</dbReference>
<evidence type="ECO:0000256" key="1">
    <source>
        <dbReference type="ARBA" id="ARBA00022741"/>
    </source>
</evidence>
<feature type="modified residue" description="4-aspartylphosphate" evidence="6">
    <location>
        <position position="53"/>
    </location>
</feature>
<dbReference type="Gene3D" id="3.40.50.2300">
    <property type="match status" value="1"/>
</dbReference>
<dbReference type="Pfam" id="PF00072">
    <property type="entry name" value="Response_reg"/>
    <property type="match status" value="1"/>
</dbReference>
<sequence>MTHKILIIDDEEKLRSLLARIIKSEGFEVIEAKDLKSGFKKLEQTDIDVVLCDVKLPDGNGVDFLQHIKASFPLIEVILLTAFGNIPDGVQAMKNGAFDYIVKGDDNDKIIPLLYKAVEKVHLQKKVKQLEKRIGDKYSFNTIIGKSKGIEQVIDLAKKVAKTDSTVLLTGETGTGKEVFAQAIHENSNRVGKSFVALNCSTFSKEILESELFGHKQGAFTGALKDKKGFIEEANGGTLFLDEIGEMPIELQAKLLRVLETSEYIPLGDTTPKKSNFRLIAATNRDLKIESEEHRFRSDLYFRLNIFEITLPPLRERVKDIALLTHSFVKQFSEKTNKKTLQVTDDFIQKLEHYSWPGNIRELKNIIERSVILSSNDTLTSDVLPYEMQHEKEKNTKQMSAFSMQSVEKLHIQKVLNYSKGNKAETARLLEIGIATLYRKLDEYGIQ</sequence>
<dbReference type="InterPro" id="IPR058031">
    <property type="entry name" value="AAA_lid_NorR"/>
</dbReference>
<keyword evidence="1" id="KW-0547">Nucleotide-binding</keyword>
<dbReference type="KEGG" id="fcs:TRV642_2147"/>
<dbReference type="InterPro" id="IPR009057">
    <property type="entry name" value="Homeodomain-like_sf"/>
</dbReference>
<gene>
    <name evidence="9" type="primary">atoC</name>
    <name evidence="9" type="ORF">TRV642_2147</name>
</gene>
<dbReference type="Pfam" id="PF02954">
    <property type="entry name" value="HTH_8"/>
    <property type="match status" value="1"/>
</dbReference>
<dbReference type="InterPro" id="IPR002197">
    <property type="entry name" value="HTH_Fis"/>
</dbReference>
<dbReference type="InterPro" id="IPR025943">
    <property type="entry name" value="Sigma_54_int_dom_ATP-bd_2"/>
</dbReference>
<evidence type="ECO:0000259" key="7">
    <source>
        <dbReference type="PROSITE" id="PS50045"/>
    </source>
</evidence>
<evidence type="ECO:0000313" key="10">
    <source>
        <dbReference type="Proteomes" id="UP001152749"/>
    </source>
</evidence>
<dbReference type="PRINTS" id="PR01590">
    <property type="entry name" value="HTHFIS"/>
</dbReference>
<name>A0A9W4X3I0_9FLAO</name>
<organism evidence="9 10">
    <name type="scientific">Flavobacterium collinsii</name>
    <dbReference type="NCBI Taxonomy" id="1114861"/>
    <lineage>
        <taxon>Bacteria</taxon>
        <taxon>Pseudomonadati</taxon>
        <taxon>Bacteroidota</taxon>
        <taxon>Flavobacteriia</taxon>
        <taxon>Flavobacteriales</taxon>
        <taxon>Flavobacteriaceae</taxon>
        <taxon>Flavobacterium</taxon>
    </lineage>
</organism>
<dbReference type="SMART" id="SM00382">
    <property type="entry name" value="AAA"/>
    <property type="match status" value="1"/>
</dbReference>
<dbReference type="RefSeq" id="WP_263362942.1">
    <property type="nucleotide sequence ID" value="NZ_BOVI01000002.1"/>
</dbReference>
<dbReference type="Gene3D" id="1.10.8.60">
    <property type="match status" value="1"/>
</dbReference>
<evidence type="ECO:0000256" key="5">
    <source>
        <dbReference type="ARBA" id="ARBA00023163"/>
    </source>
</evidence>
<dbReference type="PANTHER" id="PTHR32071">
    <property type="entry name" value="TRANSCRIPTIONAL REGULATORY PROTEIN"/>
    <property type="match status" value="1"/>
</dbReference>
<keyword evidence="4" id="KW-0238">DNA-binding</keyword>
<evidence type="ECO:0000256" key="2">
    <source>
        <dbReference type="ARBA" id="ARBA00022840"/>
    </source>
</evidence>
<keyword evidence="3" id="KW-0805">Transcription regulation</keyword>
<accession>A0A9W4X3I0</accession>
<dbReference type="Pfam" id="PF25601">
    <property type="entry name" value="AAA_lid_14"/>
    <property type="match status" value="1"/>
</dbReference>
<dbReference type="Gene3D" id="3.40.50.300">
    <property type="entry name" value="P-loop containing nucleotide triphosphate hydrolases"/>
    <property type="match status" value="1"/>
</dbReference>
<dbReference type="EMBL" id="OX336425">
    <property type="protein sequence ID" value="CAI2767055.1"/>
    <property type="molecule type" value="Genomic_DNA"/>
</dbReference>
<dbReference type="Proteomes" id="UP001152749">
    <property type="component" value="Chromosome"/>
</dbReference>
<feature type="domain" description="Sigma-54 factor interaction" evidence="7">
    <location>
        <begin position="143"/>
        <end position="372"/>
    </location>
</feature>
<dbReference type="SMART" id="SM00448">
    <property type="entry name" value="REC"/>
    <property type="match status" value="1"/>
</dbReference>
<keyword evidence="2" id="KW-0067">ATP-binding</keyword>
<dbReference type="InterPro" id="IPR025662">
    <property type="entry name" value="Sigma_54_int_dom_ATP-bd_1"/>
</dbReference>
<dbReference type="InterPro" id="IPR002078">
    <property type="entry name" value="Sigma_54_int"/>
</dbReference>
<dbReference type="SUPFAM" id="SSF52172">
    <property type="entry name" value="CheY-like"/>
    <property type="match status" value="1"/>
</dbReference>
<dbReference type="PROSITE" id="PS00675">
    <property type="entry name" value="SIGMA54_INTERACT_1"/>
    <property type="match status" value="1"/>
</dbReference>
<dbReference type="InterPro" id="IPR001789">
    <property type="entry name" value="Sig_transdc_resp-reg_receiver"/>
</dbReference>
<dbReference type="CDD" id="cd00009">
    <property type="entry name" value="AAA"/>
    <property type="match status" value="1"/>
</dbReference>
<dbReference type="PROSITE" id="PS50110">
    <property type="entry name" value="RESPONSE_REGULATORY"/>
    <property type="match status" value="1"/>
</dbReference>
<evidence type="ECO:0000256" key="6">
    <source>
        <dbReference type="PROSITE-ProRule" id="PRU00169"/>
    </source>
</evidence>
<dbReference type="FunFam" id="3.40.50.300:FF:000006">
    <property type="entry name" value="DNA-binding transcriptional regulator NtrC"/>
    <property type="match status" value="1"/>
</dbReference>
<evidence type="ECO:0000313" key="9">
    <source>
        <dbReference type="EMBL" id="CAI2767055.1"/>
    </source>
</evidence>
<dbReference type="PROSITE" id="PS00688">
    <property type="entry name" value="SIGMA54_INTERACT_3"/>
    <property type="match status" value="1"/>
</dbReference>